<comment type="catalytic activity">
    <reaction evidence="9">
        <text>an acyl phosphate + H2O = a carboxylate + phosphate + H(+)</text>
        <dbReference type="Rhea" id="RHEA:14965"/>
        <dbReference type="ChEBI" id="CHEBI:15377"/>
        <dbReference type="ChEBI" id="CHEBI:15378"/>
        <dbReference type="ChEBI" id="CHEBI:29067"/>
        <dbReference type="ChEBI" id="CHEBI:43474"/>
        <dbReference type="ChEBI" id="CHEBI:59918"/>
        <dbReference type="EC" id="3.6.1.7"/>
    </reaction>
</comment>
<dbReference type="eggNOG" id="COG0068">
    <property type="taxonomic scope" value="Bacteria"/>
</dbReference>
<keyword evidence="3" id="KW-0436">Ligase</keyword>
<dbReference type="InterPro" id="IPR043129">
    <property type="entry name" value="ATPase_NBD"/>
</dbReference>
<dbReference type="InterPro" id="IPR051060">
    <property type="entry name" value="Carbamoyltrans_HypF-like"/>
</dbReference>
<keyword evidence="6" id="KW-0862">Zinc</keyword>
<feature type="domain" description="Acylphosphatase-like" evidence="10">
    <location>
        <begin position="11"/>
        <end position="99"/>
    </location>
</feature>
<dbReference type="GO" id="GO:0003725">
    <property type="term" value="F:double-stranded RNA binding"/>
    <property type="evidence" value="ECO:0007669"/>
    <property type="project" value="InterPro"/>
</dbReference>
<reference evidence="12 13" key="1">
    <citation type="journal article" date="2009" name="Stand. Genomic Sci.">
        <title>Complete genome sequence of Stackebrandtia nassauensis type strain (LLR-40K-21).</title>
        <authorList>
            <person name="Munk C."/>
            <person name="Lapidus A."/>
            <person name="Copeland A."/>
            <person name="Jando M."/>
            <person name="Mayilraj S."/>
            <person name="Glavina Del Rio T."/>
            <person name="Nolan M."/>
            <person name="Chen F."/>
            <person name="Lucas S."/>
            <person name="Tice H."/>
            <person name="Cheng J.F."/>
            <person name="Han C."/>
            <person name="Detter J.C."/>
            <person name="Bruce D."/>
            <person name="Goodwin L."/>
            <person name="Chain P."/>
            <person name="Pitluck S."/>
            <person name="Goker M."/>
            <person name="Ovchinikova G."/>
            <person name="Pati A."/>
            <person name="Ivanova N."/>
            <person name="Mavromatis K."/>
            <person name="Chen A."/>
            <person name="Palaniappan K."/>
            <person name="Land M."/>
            <person name="Hauser L."/>
            <person name="Chang Y.J."/>
            <person name="Jeffries C.D."/>
            <person name="Bristow J."/>
            <person name="Eisen J.A."/>
            <person name="Markowitz V."/>
            <person name="Hugenholtz P."/>
            <person name="Kyrpides N.C."/>
            <person name="Klenk H.P."/>
        </authorList>
    </citation>
    <scope>NUCLEOTIDE SEQUENCE [LARGE SCALE GENOMIC DNA]</scope>
    <source>
        <strain evidence="13">DSM 44728 / CIP 108903 / NRRL B-16338 / NBRC 102104 / LLR-40K-21</strain>
    </source>
</reference>
<evidence type="ECO:0000256" key="2">
    <source>
        <dbReference type="ARBA" id="ARBA00008097"/>
    </source>
</evidence>
<feature type="active site" evidence="9">
    <location>
        <position position="26"/>
    </location>
</feature>
<evidence type="ECO:0000313" key="13">
    <source>
        <dbReference type="Proteomes" id="UP000000844"/>
    </source>
</evidence>
<dbReference type="InterPro" id="IPR055128">
    <property type="entry name" value="HypF_C_2"/>
</dbReference>
<dbReference type="Pfam" id="PF17788">
    <property type="entry name" value="HypF_C"/>
    <property type="match status" value="1"/>
</dbReference>
<evidence type="ECO:0000256" key="6">
    <source>
        <dbReference type="ARBA" id="ARBA00022833"/>
    </source>
</evidence>
<dbReference type="GO" id="GO:0008270">
    <property type="term" value="F:zinc ion binding"/>
    <property type="evidence" value="ECO:0007669"/>
    <property type="project" value="UniProtKB-KW"/>
</dbReference>
<organism evidence="12 13">
    <name type="scientific">Stackebrandtia nassauensis (strain DSM 44728 / CIP 108903 / NRRL B-16338 / NBRC 102104 / LLR-40K-21)</name>
    <dbReference type="NCBI Taxonomy" id="446470"/>
    <lineage>
        <taxon>Bacteria</taxon>
        <taxon>Bacillati</taxon>
        <taxon>Actinomycetota</taxon>
        <taxon>Actinomycetes</taxon>
        <taxon>Glycomycetales</taxon>
        <taxon>Glycomycetaceae</taxon>
        <taxon>Stackebrandtia</taxon>
    </lineage>
</organism>
<evidence type="ECO:0000256" key="4">
    <source>
        <dbReference type="ARBA" id="ARBA00022723"/>
    </source>
</evidence>
<comment type="pathway">
    <text evidence="1">Protein modification; [NiFe] hydrogenase maturation.</text>
</comment>
<dbReference type="PANTHER" id="PTHR42959">
    <property type="entry name" value="CARBAMOYLTRANSFERASE"/>
    <property type="match status" value="1"/>
</dbReference>
<protein>
    <recommendedName>
        <fullName evidence="8">Carbamoyltransferase</fullName>
        <ecNumber evidence="8">6.2.-.-</ecNumber>
    </recommendedName>
</protein>
<keyword evidence="5" id="KW-0863">Zinc-finger</keyword>
<dbReference type="Pfam" id="PF00708">
    <property type="entry name" value="Acylphosphatase"/>
    <property type="match status" value="1"/>
</dbReference>
<dbReference type="InterPro" id="IPR001792">
    <property type="entry name" value="Acylphosphatase-like_dom"/>
</dbReference>
<dbReference type="RefSeq" id="WP_013018681.1">
    <property type="nucleotide sequence ID" value="NC_013947.1"/>
</dbReference>
<evidence type="ECO:0000256" key="8">
    <source>
        <dbReference type="PIRNR" id="PIRNR006256"/>
    </source>
</evidence>
<name>D3PVJ6_STANL</name>
<dbReference type="EC" id="6.2.-.-" evidence="8"/>
<dbReference type="KEGG" id="sna:Snas_3446"/>
<dbReference type="Gene3D" id="3.30.110.120">
    <property type="match status" value="1"/>
</dbReference>
<dbReference type="AlphaFoldDB" id="D3PVJ6"/>
<dbReference type="PROSITE" id="PS51163">
    <property type="entry name" value="YRDC"/>
    <property type="match status" value="1"/>
</dbReference>
<dbReference type="GO" id="GO:0016743">
    <property type="term" value="F:carboxyl- or carbamoyltransferase activity"/>
    <property type="evidence" value="ECO:0007669"/>
    <property type="project" value="UniProtKB-UniRule"/>
</dbReference>
<evidence type="ECO:0000256" key="9">
    <source>
        <dbReference type="PROSITE-ProRule" id="PRU00520"/>
    </source>
</evidence>
<dbReference type="PROSITE" id="PS51160">
    <property type="entry name" value="ACYLPHOSPHATASE_3"/>
    <property type="match status" value="1"/>
</dbReference>
<comment type="catalytic activity">
    <reaction evidence="7">
        <text>C-terminal L-cysteinyl-[HypE protein] + carbamoyl phosphate + ATP + H2O = C-terminal S-carboxamide-L-cysteinyl-[HypE protein] + AMP + phosphate + diphosphate + H(+)</text>
        <dbReference type="Rhea" id="RHEA:55636"/>
        <dbReference type="Rhea" id="RHEA-COMP:14247"/>
        <dbReference type="Rhea" id="RHEA-COMP:14392"/>
        <dbReference type="ChEBI" id="CHEBI:15377"/>
        <dbReference type="ChEBI" id="CHEBI:15378"/>
        <dbReference type="ChEBI" id="CHEBI:30616"/>
        <dbReference type="ChEBI" id="CHEBI:33019"/>
        <dbReference type="ChEBI" id="CHEBI:43474"/>
        <dbReference type="ChEBI" id="CHEBI:58228"/>
        <dbReference type="ChEBI" id="CHEBI:76913"/>
        <dbReference type="ChEBI" id="CHEBI:139126"/>
        <dbReference type="ChEBI" id="CHEBI:456215"/>
    </reaction>
</comment>
<proteinExistence type="inferred from homology"/>
<dbReference type="STRING" id="446470.Snas_3446"/>
<dbReference type="PROSITE" id="PS00150">
    <property type="entry name" value="ACYLPHOSPHATASE_1"/>
    <property type="match status" value="1"/>
</dbReference>
<dbReference type="NCBIfam" id="TIGR00143">
    <property type="entry name" value="hypF"/>
    <property type="match status" value="1"/>
</dbReference>
<dbReference type="GO" id="GO:0016874">
    <property type="term" value="F:ligase activity"/>
    <property type="evidence" value="ECO:0007669"/>
    <property type="project" value="UniProtKB-UniRule"/>
</dbReference>
<dbReference type="Pfam" id="PF01300">
    <property type="entry name" value="Sua5_yciO_yrdC"/>
    <property type="match status" value="1"/>
</dbReference>
<feature type="domain" description="YrdC-like" evidence="11">
    <location>
        <begin position="207"/>
        <end position="392"/>
    </location>
</feature>
<dbReference type="SUPFAM" id="SSF54975">
    <property type="entry name" value="Acylphosphatase/BLUF domain-like"/>
    <property type="match status" value="1"/>
</dbReference>
<dbReference type="SUPFAM" id="SSF53067">
    <property type="entry name" value="Actin-like ATPase domain"/>
    <property type="match status" value="1"/>
</dbReference>
<dbReference type="InterPro" id="IPR011125">
    <property type="entry name" value="Znf_HypF"/>
</dbReference>
<sequence>MTPARLRGVRAVRVTVSGLVQGVGFRPFVYRLANEHRLNGHVANTGGQVAITARGPAAALAEFIARLSTEAPVQSHVENVAVADLEPTPGPGAGFRIVNSARSGDPRRYPPPDLATCAACARELFDPDDRRYRYPFINCTACGPRISIIDDLPYDRARTTMRTFHMCDRCRGEYLDPGDRRFHAEPIACADCGPRLTWWGDGIGHGEAALSQAIAVLETGGLIAMKGVGGYQLVTDAGDDTAVRRLRHVKNRPGKPLAVMVGTLDRARRLADLDTDEAKLLTAPAAPIVVCHSPHLETLSSLVAPRLSHVGVFLPYSPLHHLLLAALDRPLVVTSGNLGGEPIIIGDEAARDRLGPMVDGVLGHDRPIRERHDDSVVRVVDGETLTLRRARGYAPSPSRLPIPTDRTILAAGAQSKSALAVTGDDRVILGPYLGDLDSAEAMDGYATGVDRLCGMHAVQPNLIAHDLHDGYASTRFARDSGLDRVGVQHHHAHVVATAAERGVDEPFIGVAYDGLGMGDDGTLWGGEIMLADYRDFRRLGRFGYAPLPGGAAAIRNPARMALGYRYGAEDLGGGTFRAPELEKRLGPAQTDTIRRMIERGVNCPKASSAGRLFDAVAALLGITDTSSYEGEAAVLLEAACEGVADAFPLPWRLARRDGIAVYDPIPTLRAITETDEATSLTAARFHTTIVEVTVALVRDAARHGYPKTVCLGGGVFQNRRLVRGVREALGQEGFTVHISRDIPVNDGGIAYGQAVIAAARSTRR</sequence>
<dbReference type="OrthoDB" id="9808093at2"/>
<dbReference type="GO" id="GO:0051604">
    <property type="term" value="P:protein maturation"/>
    <property type="evidence" value="ECO:0007669"/>
    <property type="project" value="TreeGrafter"/>
</dbReference>
<evidence type="ECO:0000256" key="7">
    <source>
        <dbReference type="ARBA" id="ARBA00048220"/>
    </source>
</evidence>
<dbReference type="InterPro" id="IPR004421">
    <property type="entry name" value="Carbamoyltransferase_HypF"/>
</dbReference>
<gene>
    <name evidence="12" type="ordered locus">Snas_3446</name>
</gene>
<comment type="similarity">
    <text evidence="2 8">Belongs to the carbamoyltransferase HypF family.</text>
</comment>
<dbReference type="PANTHER" id="PTHR42959:SF1">
    <property type="entry name" value="CARBAMOYLTRANSFERASE HYPF"/>
    <property type="match status" value="1"/>
</dbReference>
<accession>D3PVJ6</accession>
<dbReference type="Gene3D" id="3.30.420.40">
    <property type="match status" value="1"/>
</dbReference>
<dbReference type="PIRSF" id="PIRSF006256">
    <property type="entry name" value="CMPcnvr_hdrg_mat"/>
    <property type="match status" value="1"/>
</dbReference>
<evidence type="ECO:0000256" key="1">
    <source>
        <dbReference type="ARBA" id="ARBA00004711"/>
    </source>
</evidence>
<dbReference type="Gene3D" id="3.30.420.360">
    <property type="match status" value="1"/>
</dbReference>
<evidence type="ECO:0000313" key="12">
    <source>
        <dbReference type="EMBL" id="ADD43110.1"/>
    </source>
</evidence>
<dbReference type="InterPro" id="IPR041440">
    <property type="entry name" value="HypF_C"/>
</dbReference>
<keyword evidence="4" id="KW-0479">Metal-binding</keyword>
<dbReference type="HOGENOM" id="CLU_009164_0_0_11"/>
<dbReference type="EMBL" id="CP001778">
    <property type="protein sequence ID" value="ADD43110.1"/>
    <property type="molecule type" value="Genomic_DNA"/>
</dbReference>
<dbReference type="InterPro" id="IPR017968">
    <property type="entry name" value="Acylphosphatase_CS"/>
</dbReference>
<dbReference type="GO" id="GO:0003998">
    <property type="term" value="F:acylphosphatase activity"/>
    <property type="evidence" value="ECO:0007669"/>
    <property type="project" value="UniProtKB-EC"/>
</dbReference>
<dbReference type="UniPathway" id="UPA00335"/>
<dbReference type="Pfam" id="PF07503">
    <property type="entry name" value="zf-HYPF"/>
    <property type="match status" value="2"/>
</dbReference>
<dbReference type="InterPro" id="IPR006070">
    <property type="entry name" value="Sua5-like_dom"/>
</dbReference>
<evidence type="ECO:0000256" key="5">
    <source>
        <dbReference type="ARBA" id="ARBA00022771"/>
    </source>
</evidence>
<keyword evidence="9" id="KW-0378">Hydrolase</keyword>
<dbReference type="SUPFAM" id="SSF55821">
    <property type="entry name" value="YrdC/RibB"/>
    <property type="match status" value="1"/>
</dbReference>
<feature type="active site" evidence="9">
    <location>
        <position position="44"/>
    </location>
</feature>
<dbReference type="Proteomes" id="UP000000844">
    <property type="component" value="Chromosome"/>
</dbReference>
<dbReference type="InterPro" id="IPR017945">
    <property type="entry name" value="DHBP_synth_RibB-like_a/b_dom"/>
</dbReference>
<evidence type="ECO:0000256" key="3">
    <source>
        <dbReference type="ARBA" id="ARBA00022598"/>
    </source>
</evidence>
<dbReference type="Gene3D" id="3.90.870.50">
    <property type="match status" value="1"/>
</dbReference>
<dbReference type="InterPro" id="IPR036046">
    <property type="entry name" value="Acylphosphatase-like_dom_sf"/>
</dbReference>
<evidence type="ECO:0000259" key="11">
    <source>
        <dbReference type="PROSITE" id="PS51163"/>
    </source>
</evidence>
<dbReference type="Pfam" id="PF22521">
    <property type="entry name" value="HypF_C_2"/>
    <property type="match status" value="1"/>
</dbReference>
<keyword evidence="13" id="KW-1185">Reference proteome</keyword>
<evidence type="ECO:0000259" key="10">
    <source>
        <dbReference type="PROSITE" id="PS51160"/>
    </source>
</evidence>